<feature type="compositionally biased region" description="Basic and acidic residues" evidence="1">
    <location>
        <begin position="72"/>
        <end position="83"/>
    </location>
</feature>
<feature type="compositionally biased region" description="Basic and acidic residues" evidence="1">
    <location>
        <begin position="9"/>
        <end position="22"/>
    </location>
</feature>
<reference evidence="2 3" key="1">
    <citation type="journal article" date="2012" name="BMC Genomics">
        <title>Tools to kill: Genome of one of the most destructive plant pathogenic fungi Macrophomina phaseolina.</title>
        <authorList>
            <person name="Islam M.S."/>
            <person name="Haque M.S."/>
            <person name="Islam M.M."/>
            <person name="Emdad E.M."/>
            <person name="Halim A."/>
            <person name="Hossen Q.M.M."/>
            <person name="Hossain M.Z."/>
            <person name="Ahmed B."/>
            <person name="Rahim S."/>
            <person name="Rahman M.S."/>
            <person name="Alam M.M."/>
            <person name="Hou S."/>
            <person name="Wan X."/>
            <person name="Saito J.A."/>
            <person name="Alam M."/>
        </authorList>
    </citation>
    <scope>NUCLEOTIDE SEQUENCE [LARGE SCALE GENOMIC DNA]</scope>
    <source>
        <strain evidence="2 3">MS6</strain>
    </source>
</reference>
<feature type="region of interest" description="Disordered" evidence="1">
    <location>
        <begin position="1"/>
        <end position="128"/>
    </location>
</feature>
<dbReference type="HOGENOM" id="CLU_1959986_0_0_1"/>
<evidence type="ECO:0000313" key="2">
    <source>
        <dbReference type="EMBL" id="EKG16757.1"/>
    </source>
</evidence>
<dbReference type="AlphaFoldDB" id="K2RVL3"/>
<feature type="compositionally biased region" description="Polar residues" evidence="1">
    <location>
        <begin position="87"/>
        <end position="100"/>
    </location>
</feature>
<feature type="compositionally biased region" description="Basic residues" evidence="1">
    <location>
        <begin position="110"/>
        <end position="119"/>
    </location>
</feature>
<proteinExistence type="predicted"/>
<dbReference type="EMBL" id="AHHD01000261">
    <property type="protein sequence ID" value="EKG16757.1"/>
    <property type="molecule type" value="Genomic_DNA"/>
</dbReference>
<dbReference type="Proteomes" id="UP000007129">
    <property type="component" value="Unassembled WGS sequence"/>
</dbReference>
<sequence>MAANFVVEKPSEEEVGKAEGKQKLQTTAEKINAQTKEVRKTAPKQEPKEASAAAQKDKRRDSAHAPVGGAGKPERPSGEDKAKGTGSDVQTPLTEASAASNEPIRNIPKPGKKRPKKLERRSSSKAPA</sequence>
<evidence type="ECO:0000313" key="3">
    <source>
        <dbReference type="Proteomes" id="UP000007129"/>
    </source>
</evidence>
<protein>
    <submittedName>
        <fullName evidence="2">Uncharacterized protein</fullName>
    </submittedName>
</protein>
<evidence type="ECO:0000256" key="1">
    <source>
        <dbReference type="SAM" id="MobiDB-lite"/>
    </source>
</evidence>
<name>K2RVL3_MACPH</name>
<dbReference type="VEuPathDB" id="FungiDB:MPH_05960"/>
<feature type="compositionally biased region" description="Polar residues" evidence="1">
    <location>
        <begin position="23"/>
        <end position="35"/>
    </location>
</feature>
<dbReference type="InParanoid" id="K2RVL3"/>
<feature type="compositionally biased region" description="Basic and acidic residues" evidence="1">
    <location>
        <begin position="36"/>
        <end position="63"/>
    </location>
</feature>
<accession>K2RVL3</accession>
<comment type="caution">
    <text evidence="2">The sequence shown here is derived from an EMBL/GenBank/DDBJ whole genome shotgun (WGS) entry which is preliminary data.</text>
</comment>
<gene>
    <name evidence="2" type="ORF">MPH_05960</name>
</gene>
<organism evidence="2 3">
    <name type="scientific">Macrophomina phaseolina (strain MS6)</name>
    <name type="common">Charcoal rot fungus</name>
    <dbReference type="NCBI Taxonomy" id="1126212"/>
    <lineage>
        <taxon>Eukaryota</taxon>
        <taxon>Fungi</taxon>
        <taxon>Dikarya</taxon>
        <taxon>Ascomycota</taxon>
        <taxon>Pezizomycotina</taxon>
        <taxon>Dothideomycetes</taxon>
        <taxon>Dothideomycetes incertae sedis</taxon>
        <taxon>Botryosphaeriales</taxon>
        <taxon>Botryosphaeriaceae</taxon>
        <taxon>Macrophomina</taxon>
    </lineage>
</organism>